<sequence length="239" mass="24883">MTDTQADTQAGTRNDSRNDTRAGTRPGTGRRAPRPRHVVLALLVLLVVAMVLSTDFRSASAPVPGAAEEFDAAAFGGEQYADQIKPAIEEDPVELTTLVPMLLDDPEAAGVEYGNREGSSSPYTYAVTFTGTAAKAEGGLMDVEVDGLPGDVRVSVQVGPAINGTTLRDVTGTVKFNDFVNQVEYADAATALNQEMKADLLDGLDVAALAGQEVTVVGAIGPLNPEVLIVTPVSLEPAS</sequence>
<dbReference type="PIRSF" id="PIRSF033535">
    <property type="entry name" value="UCP033535_plp"/>
    <property type="match status" value="1"/>
</dbReference>
<accession>A0A3N2D056</accession>
<keyword evidence="4" id="KW-1185">Reference proteome</keyword>
<evidence type="ECO:0000256" key="2">
    <source>
        <dbReference type="SAM" id="Phobius"/>
    </source>
</evidence>
<keyword evidence="2" id="KW-1133">Transmembrane helix</keyword>
<dbReference type="Proteomes" id="UP000281738">
    <property type="component" value="Unassembled WGS sequence"/>
</dbReference>
<keyword evidence="2" id="KW-0812">Transmembrane</keyword>
<evidence type="ECO:0000313" key="4">
    <source>
        <dbReference type="Proteomes" id="UP000281738"/>
    </source>
</evidence>
<dbReference type="RefSeq" id="WP_123392762.1">
    <property type="nucleotide sequence ID" value="NZ_RKHO01000001.1"/>
</dbReference>
<keyword evidence="2" id="KW-0472">Membrane</keyword>
<dbReference type="SUPFAM" id="SSF141318">
    <property type="entry name" value="TM0957-like"/>
    <property type="match status" value="1"/>
</dbReference>
<dbReference type="AlphaFoldDB" id="A0A3N2D056"/>
<feature type="compositionally biased region" description="Polar residues" evidence="1">
    <location>
        <begin position="1"/>
        <end position="13"/>
    </location>
</feature>
<proteinExistence type="predicted"/>
<feature type="region of interest" description="Disordered" evidence="1">
    <location>
        <begin position="1"/>
        <end position="33"/>
    </location>
</feature>
<comment type="caution">
    <text evidence="3">The sequence shown here is derived from an EMBL/GenBank/DDBJ whole genome shotgun (WGS) entry which is preliminary data.</text>
</comment>
<keyword evidence="3" id="KW-0449">Lipoprotein</keyword>
<dbReference type="InterPro" id="IPR036215">
    <property type="entry name" value="TM0957-like_sf"/>
</dbReference>
<name>A0A3N2D056_9ACTN</name>
<gene>
    <name evidence="3" type="ORF">EDD33_3943</name>
</gene>
<protein>
    <submittedName>
        <fullName evidence="3">Putative lipoprotein DUF2291</fullName>
    </submittedName>
</protein>
<dbReference type="EMBL" id="RKHO01000001">
    <property type="protein sequence ID" value="ROR93038.1"/>
    <property type="molecule type" value="Genomic_DNA"/>
</dbReference>
<reference evidence="3 4" key="1">
    <citation type="submission" date="2018-11" db="EMBL/GenBank/DDBJ databases">
        <title>Sequencing the genomes of 1000 actinobacteria strains.</title>
        <authorList>
            <person name="Klenk H.-P."/>
        </authorList>
    </citation>
    <scope>NUCLEOTIDE SEQUENCE [LARGE SCALE GENOMIC DNA]</scope>
    <source>
        <strain evidence="3 4">DSM 12652</strain>
    </source>
</reference>
<feature type="transmembrane region" description="Helical" evidence="2">
    <location>
        <begin position="38"/>
        <end position="56"/>
    </location>
</feature>
<dbReference type="OrthoDB" id="6631333at2"/>
<dbReference type="Pfam" id="PF10054">
    <property type="entry name" value="DUF2291"/>
    <property type="match status" value="1"/>
</dbReference>
<evidence type="ECO:0000313" key="3">
    <source>
        <dbReference type="EMBL" id="ROR93038.1"/>
    </source>
</evidence>
<organism evidence="3 4">
    <name type="scientific">Nocardioides aurantiacus</name>
    <dbReference type="NCBI Taxonomy" id="86796"/>
    <lineage>
        <taxon>Bacteria</taxon>
        <taxon>Bacillati</taxon>
        <taxon>Actinomycetota</taxon>
        <taxon>Actinomycetes</taxon>
        <taxon>Propionibacteriales</taxon>
        <taxon>Nocardioidaceae</taxon>
        <taxon>Nocardioides</taxon>
    </lineage>
</organism>
<evidence type="ECO:0000256" key="1">
    <source>
        <dbReference type="SAM" id="MobiDB-lite"/>
    </source>
</evidence>
<dbReference type="InterPro" id="IPR014582">
    <property type="entry name" value="UCP033535_lipo"/>
</dbReference>